<reference evidence="2" key="1">
    <citation type="submission" date="2018-02" db="EMBL/GenBank/DDBJ databases">
        <authorList>
            <person name="Silar P."/>
        </authorList>
    </citation>
    <scope>NUCLEOTIDE SEQUENCE [LARGE SCALE GENOMIC DNA]</scope>
    <source>
        <strain evidence="2">T</strain>
    </source>
</reference>
<keyword evidence="3" id="KW-1185">Reference proteome</keyword>
<organism evidence="2 3">
    <name type="scientific">Podospora comata</name>
    <dbReference type="NCBI Taxonomy" id="48703"/>
    <lineage>
        <taxon>Eukaryota</taxon>
        <taxon>Fungi</taxon>
        <taxon>Dikarya</taxon>
        <taxon>Ascomycota</taxon>
        <taxon>Pezizomycotina</taxon>
        <taxon>Sordariomycetes</taxon>
        <taxon>Sordariomycetidae</taxon>
        <taxon>Sordariales</taxon>
        <taxon>Podosporaceae</taxon>
        <taxon>Podospora</taxon>
    </lineage>
</organism>
<sequence>MGIALTSDTPLCAFTSFFSLDPSSGSASSHTATRIQPESKEECHIRDPAVVTSAVVPHVPKLQWSHIPKRSL</sequence>
<evidence type="ECO:0000313" key="3">
    <source>
        <dbReference type="Proteomes" id="UP000280685"/>
    </source>
</evidence>
<feature type="compositionally biased region" description="Polar residues" evidence="1">
    <location>
        <begin position="21"/>
        <end position="36"/>
    </location>
</feature>
<proteinExistence type="predicted"/>
<evidence type="ECO:0000256" key="1">
    <source>
        <dbReference type="SAM" id="MobiDB-lite"/>
    </source>
</evidence>
<gene>
    <name evidence="2" type="ORF">PODCO_706010</name>
</gene>
<protein>
    <submittedName>
        <fullName evidence="2">Uncharacterized protein</fullName>
    </submittedName>
</protein>
<accession>A0ABY6SJY7</accession>
<name>A0ABY6SJY7_PODCO</name>
<evidence type="ECO:0000313" key="2">
    <source>
        <dbReference type="EMBL" id="VBB86577.1"/>
    </source>
</evidence>
<feature type="region of interest" description="Disordered" evidence="1">
    <location>
        <begin position="21"/>
        <end position="41"/>
    </location>
</feature>
<dbReference type="EMBL" id="LR026970">
    <property type="protein sequence ID" value="VBB86577.1"/>
    <property type="molecule type" value="Genomic_DNA"/>
</dbReference>
<dbReference type="Proteomes" id="UP000280685">
    <property type="component" value="Chromosome 7"/>
</dbReference>